<reference evidence="5" key="2">
    <citation type="submission" date="2021-01" db="UniProtKB">
        <authorList>
            <consortium name="EnsemblPlants"/>
        </authorList>
    </citation>
    <scope>IDENTIFICATION</scope>
</reference>
<dbReference type="Gene3D" id="1.20.1270.50">
    <property type="entry name" value="Glycoside hydrolase family 38, central domain"/>
    <property type="match status" value="1"/>
</dbReference>
<dbReference type="EnsemblPlants" id="QL02p069673:mrna">
    <property type="protein sequence ID" value="QL02p069673:mrna"/>
    <property type="gene ID" value="QL02p069673"/>
</dbReference>
<feature type="chain" id="PRO_5029476349" description="Glycosyl hydrolase family 38 C-terminal domain-containing protein" evidence="3">
    <location>
        <begin position="18"/>
        <end position="211"/>
    </location>
</feature>
<evidence type="ECO:0000313" key="5">
    <source>
        <dbReference type="EnsemblPlants" id="QL02p069673:mrna"/>
    </source>
</evidence>
<dbReference type="GO" id="GO:0004559">
    <property type="term" value="F:alpha-mannosidase activity"/>
    <property type="evidence" value="ECO:0007669"/>
    <property type="project" value="InterPro"/>
</dbReference>
<dbReference type="SUPFAM" id="SSF88688">
    <property type="entry name" value="Families 57/38 glycoside transferase middle domain"/>
    <property type="match status" value="1"/>
</dbReference>
<sequence>MKMLLFMTFIATPSCQCLWTRNYYFRACLGQSPTETPKYLLAFSVPVCTTTWFQHIHYFKCQKASCRYGFNQIICTQVEESVEQSYSYYSGYNGSDRSSDFWGICLPSNGKFPIKHEEQVALTVLHGPIVEEVHQQINLWIYQVMQIIQMPIGLVTLQVGQRLKQGNWSSSKAGRILGPNTDALANALAISQHHDAVCGTEREHVAADYAK</sequence>
<evidence type="ECO:0000256" key="2">
    <source>
        <dbReference type="ARBA" id="ARBA00022801"/>
    </source>
</evidence>
<dbReference type="Gene3D" id="2.70.98.30">
    <property type="entry name" value="Golgi alpha-mannosidase II, domain 4"/>
    <property type="match status" value="1"/>
</dbReference>
<dbReference type="Gramene" id="QL02p069673:mrna">
    <property type="protein sequence ID" value="QL02p069673:mrna"/>
    <property type="gene ID" value="QL02p069673"/>
</dbReference>
<dbReference type="InterPro" id="IPR050843">
    <property type="entry name" value="Glycosyl_Hydrlase_38"/>
</dbReference>
<proteinExistence type="predicted"/>
<dbReference type="GO" id="GO:0006013">
    <property type="term" value="P:mannose metabolic process"/>
    <property type="evidence" value="ECO:0007669"/>
    <property type="project" value="InterPro"/>
</dbReference>
<dbReference type="Pfam" id="PF07748">
    <property type="entry name" value="Glyco_hydro_38C"/>
    <property type="match status" value="1"/>
</dbReference>
<evidence type="ECO:0000259" key="4">
    <source>
        <dbReference type="Pfam" id="PF07748"/>
    </source>
</evidence>
<dbReference type="Proteomes" id="UP000594261">
    <property type="component" value="Chromosome 2"/>
</dbReference>
<dbReference type="PANTHER" id="PTHR11607">
    <property type="entry name" value="ALPHA-MANNOSIDASE"/>
    <property type="match status" value="1"/>
</dbReference>
<keyword evidence="6" id="KW-1185">Reference proteome</keyword>
<evidence type="ECO:0000313" key="6">
    <source>
        <dbReference type="Proteomes" id="UP000594261"/>
    </source>
</evidence>
<evidence type="ECO:0000256" key="3">
    <source>
        <dbReference type="SAM" id="SignalP"/>
    </source>
</evidence>
<dbReference type="GO" id="GO:0030246">
    <property type="term" value="F:carbohydrate binding"/>
    <property type="evidence" value="ECO:0007669"/>
    <property type="project" value="InterPro"/>
</dbReference>
<keyword evidence="3" id="KW-0732">Signal</keyword>
<reference evidence="6" key="1">
    <citation type="journal article" date="2016" name="G3 (Bethesda)">
        <title>First Draft Assembly and Annotation of the Genome of a California Endemic Oak Quercus lobata Nee (Fagaceae).</title>
        <authorList>
            <person name="Sork V.L."/>
            <person name="Fitz-Gibbon S.T."/>
            <person name="Puiu D."/>
            <person name="Crepeau M."/>
            <person name="Gugger P.F."/>
            <person name="Sherman R."/>
            <person name="Stevens K."/>
            <person name="Langley C.H."/>
            <person name="Pellegrini M."/>
            <person name="Salzberg S.L."/>
        </authorList>
    </citation>
    <scope>NUCLEOTIDE SEQUENCE [LARGE SCALE GENOMIC DNA]</scope>
    <source>
        <strain evidence="6">cv. SW786</strain>
    </source>
</reference>
<dbReference type="SUPFAM" id="SSF74650">
    <property type="entry name" value="Galactose mutarotase-like"/>
    <property type="match status" value="1"/>
</dbReference>
<dbReference type="InterPro" id="IPR011013">
    <property type="entry name" value="Gal_mutarotase_sf_dom"/>
</dbReference>
<keyword evidence="1" id="KW-0479">Metal-binding</keyword>
<dbReference type="InterPro" id="IPR037094">
    <property type="entry name" value="Glyco_hydro_38_cen_sf"/>
</dbReference>
<dbReference type="AlphaFoldDB" id="A0A7N2KY96"/>
<name>A0A7N2KY96_QUELO</name>
<feature type="domain" description="Glycosyl hydrolase family 38 C-terminal" evidence="4">
    <location>
        <begin position="78"/>
        <end position="147"/>
    </location>
</feature>
<accession>A0A7N2KY96</accession>
<protein>
    <recommendedName>
        <fullName evidence="4">Glycosyl hydrolase family 38 C-terminal domain-containing protein</fullName>
    </recommendedName>
</protein>
<keyword evidence="2" id="KW-0378">Hydrolase</keyword>
<dbReference type="InterPro" id="IPR011682">
    <property type="entry name" value="Glyco_hydro_38_C"/>
</dbReference>
<dbReference type="InterPro" id="IPR028995">
    <property type="entry name" value="Glyco_hydro_57/38_cen_sf"/>
</dbReference>
<feature type="signal peptide" evidence="3">
    <location>
        <begin position="1"/>
        <end position="17"/>
    </location>
</feature>
<dbReference type="InParanoid" id="A0A7N2KY96"/>
<organism evidence="5 6">
    <name type="scientific">Quercus lobata</name>
    <name type="common">Valley oak</name>
    <dbReference type="NCBI Taxonomy" id="97700"/>
    <lineage>
        <taxon>Eukaryota</taxon>
        <taxon>Viridiplantae</taxon>
        <taxon>Streptophyta</taxon>
        <taxon>Embryophyta</taxon>
        <taxon>Tracheophyta</taxon>
        <taxon>Spermatophyta</taxon>
        <taxon>Magnoliopsida</taxon>
        <taxon>eudicotyledons</taxon>
        <taxon>Gunneridae</taxon>
        <taxon>Pentapetalae</taxon>
        <taxon>rosids</taxon>
        <taxon>fabids</taxon>
        <taxon>Fagales</taxon>
        <taxon>Fagaceae</taxon>
        <taxon>Quercus</taxon>
    </lineage>
</organism>
<evidence type="ECO:0000256" key="1">
    <source>
        <dbReference type="ARBA" id="ARBA00022723"/>
    </source>
</evidence>
<dbReference type="GO" id="GO:0046872">
    <property type="term" value="F:metal ion binding"/>
    <property type="evidence" value="ECO:0007669"/>
    <property type="project" value="UniProtKB-KW"/>
</dbReference>
<dbReference type="PANTHER" id="PTHR11607:SF60">
    <property type="entry name" value="ALPHA-MANNOSIDASE"/>
    <property type="match status" value="1"/>
</dbReference>